<gene>
    <name evidence="1" type="ORF">AC578_7041</name>
</gene>
<organism evidence="1 2">
    <name type="scientific">Pseudocercospora eumusae</name>
    <dbReference type="NCBI Taxonomy" id="321146"/>
    <lineage>
        <taxon>Eukaryota</taxon>
        <taxon>Fungi</taxon>
        <taxon>Dikarya</taxon>
        <taxon>Ascomycota</taxon>
        <taxon>Pezizomycotina</taxon>
        <taxon>Dothideomycetes</taxon>
        <taxon>Dothideomycetidae</taxon>
        <taxon>Mycosphaerellales</taxon>
        <taxon>Mycosphaerellaceae</taxon>
        <taxon>Pseudocercospora</taxon>
    </lineage>
</organism>
<reference evidence="1 2" key="1">
    <citation type="submission" date="2015-07" db="EMBL/GenBank/DDBJ databases">
        <title>Comparative genomics of the Sigatoka disease complex on banana suggests a link between parallel evolutionary changes in Pseudocercospora fijiensis and Pseudocercospora eumusae and increased virulence on the banana host.</title>
        <authorList>
            <person name="Chang T.-C."/>
            <person name="Salvucci A."/>
            <person name="Crous P.W."/>
            <person name="Stergiopoulos I."/>
        </authorList>
    </citation>
    <scope>NUCLEOTIDE SEQUENCE [LARGE SCALE GENOMIC DNA]</scope>
    <source>
        <strain evidence="1 2">CBS 114824</strain>
    </source>
</reference>
<evidence type="ECO:0000313" key="2">
    <source>
        <dbReference type="Proteomes" id="UP000070133"/>
    </source>
</evidence>
<sequence>MHSSDQLTDGKYDNYAEPFNVDPASVAMGLEDSMAEISGGLDPWNATVPSEDFSHHEAV</sequence>
<comment type="caution">
    <text evidence="1">The sequence shown here is derived from an EMBL/GenBank/DDBJ whole genome shotgun (WGS) entry which is preliminary data.</text>
</comment>
<protein>
    <submittedName>
        <fullName evidence="1">Uncharacterized protein</fullName>
    </submittedName>
</protein>
<proteinExistence type="predicted"/>
<name>A0A139GVX1_9PEZI</name>
<keyword evidence="2" id="KW-1185">Reference proteome</keyword>
<dbReference type="EMBL" id="LFZN01000299">
    <property type="protein sequence ID" value="KXS94329.1"/>
    <property type="molecule type" value="Genomic_DNA"/>
</dbReference>
<dbReference type="AlphaFoldDB" id="A0A139GVX1"/>
<evidence type="ECO:0000313" key="1">
    <source>
        <dbReference type="EMBL" id="KXS94329.1"/>
    </source>
</evidence>
<accession>A0A139GVX1</accession>
<dbReference type="Proteomes" id="UP000070133">
    <property type="component" value="Unassembled WGS sequence"/>
</dbReference>